<name>A0AAD9NTW1_RIDPI</name>
<evidence type="ECO:0000313" key="3">
    <source>
        <dbReference type="Proteomes" id="UP001209878"/>
    </source>
</evidence>
<evidence type="ECO:0000313" key="2">
    <source>
        <dbReference type="EMBL" id="KAK2182215.1"/>
    </source>
</evidence>
<proteinExistence type="predicted"/>
<comment type="caution">
    <text evidence="2">The sequence shown here is derived from an EMBL/GenBank/DDBJ whole genome shotgun (WGS) entry which is preliminary data.</text>
</comment>
<sequence length="127" mass="14417">MSPPLCRRNSGDSPQCSNERLPETRGGDANNWNSRVNELPRARISPTVGWGDKQDTIEFDRKDIDTDLVNSGRMNERWNSHAKSDSSEQDRHEFNSASTGLQFHGHTRSQSSKPRDDPTETQPPIKR</sequence>
<organism evidence="2 3">
    <name type="scientific">Ridgeia piscesae</name>
    <name type="common">Tubeworm</name>
    <dbReference type="NCBI Taxonomy" id="27915"/>
    <lineage>
        <taxon>Eukaryota</taxon>
        <taxon>Metazoa</taxon>
        <taxon>Spiralia</taxon>
        <taxon>Lophotrochozoa</taxon>
        <taxon>Annelida</taxon>
        <taxon>Polychaeta</taxon>
        <taxon>Sedentaria</taxon>
        <taxon>Canalipalpata</taxon>
        <taxon>Sabellida</taxon>
        <taxon>Siboglinidae</taxon>
        <taxon>Ridgeia</taxon>
    </lineage>
</organism>
<feature type="compositionally biased region" description="Basic and acidic residues" evidence="1">
    <location>
        <begin position="74"/>
        <end position="94"/>
    </location>
</feature>
<reference evidence="2" key="1">
    <citation type="journal article" date="2023" name="Mol. Biol. Evol.">
        <title>Third-Generation Sequencing Reveals the Adaptive Role of the Epigenome in Three Deep-Sea Polychaetes.</title>
        <authorList>
            <person name="Perez M."/>
            <person name="Aroh O."/>
            <person name="Sun Y."/>
            <person name="Lan Y."/>
            <person name="Juniper S.K."/>
            <person name="Young C.R."/>
            <person name="Angers B."/>
            <person name="Qian P.Y."/>
        </authorList>
    </citation>
    <scope>NUCLEOTIDE SEQUENCE</scope>
    <source>
        <strain evidence="2">R07B-5</strain>
    </source>
</reference>
<dbReference type="AlphaFoldDB" id="A0AAD9NTW1"/>
<evidence type="ECO:0000256" key="1">
    <source>
        <dbReference type="SAM" id="MobiDB-lite"/>
    </source>
</evidence>
<feature type="compositionally biased region" description="Basic and acidic residues" evidence="1">
    <location>
        <begin position="52"/>
        <end position="65"/>
    </location>
</feature>
<gene>
    <name evidence="2" type="ORF">NP493_361g02020</name>
</gene>
<feature type="region of interest" description="Disordered" evidence="1">
    <location>
        <begin position="1"/>
        <end position="127"/>
    </location>
</feature>
<protein>
    <submittedName>
        <fullName evidence="2">Uncharacterized protein</fullName>
    </submittedName>
</protein>
<accession>A0AAD9NTW1</accession>
<keyword evidence="3" id="KW-1185">Reference proteome</keyword>
<dbReference type="EMBL" id="JAODUO010000362">
    <property type="protein sequence ID" value="KAK2182215.1"/>
    <property type="molecule type" value="Genomic_DNA"/>
</dbReference>
<dbReference type="Proteomes" id="UP001209878">
    <property type="component" value="Unassembled WGS sequence"/>
</dbReference>